<reference evidence="9 10" key="1">
    <citation type="journal article" date="2017" name="Antonie Van Leeuwenhoek">
        <title>Rhizobium rhizosphaerae sp. nov., a novel species isolated from rice rhizosphere.</title>
        <authorList>
            <person name="Zhao J.J."/>
            <person name="Zhang J."/>
            <person name="Zhang R.J."/>
            <person name="Zhang C.W."/>
            <person name="Yin H.Q."/>
            <person name="Zhang X.X."/>
        </authorList>
    </citation>
    <scope>NUCLEOTIDE SEQUENCE [LARGE SCALE GENOMIC DNA]</scope>
    <source>
        <strain evidence="9 10">BSs20135</strain>
    </source>
</reference>
<feature type="transmembrane region" description="Helical" evidence="6">
    <location>
        <begin position="237"/>
        <end position="257"/>
    </location>
</feature>
<evidence type="ECO:0000256" key="1">
    <source>
        <dbReference type="ARBA" id="ARBA00004651"/>
    </source>
</evidence>
<keyword evidence="5 6" id="KW-0472">Membrane</keyword>
<feature type="transmembrane region" description="Helical" evidence="6">
    <location>
        <begin position="180"/>
        <end position="197"/>
    </location>
</feature>
<gene>
    <name evidence="9" type="ORF">GARC_3631</name>
</gene>
<feature type="domain" description="EamA" evidence="8">
    <location>
        <begin position="6"/>
        <end position="136"/>
    </location>
</feature>
<protein>
    <recommendedName>
        <fullName evidence="8">EamA domain-containing protein</fullName>
    </recommendedName>
</protein>
<evidence type="ECO:0000256" key="6">
    <source>
        <dbReference type="SAM" id="Phobius"/>
    </source>
</evidence>
<keyword evidence="4 6" id="KW-1133">Transmembrane helix</keyword>
<sequence>MNTFRTILFTLTSLFAFAANSVLCRLALSTEQVDPANFTAIRLLSAAITLALIVAVKNSTNLSKVSQFGSHSGAFYLFIYAAGFSYAYVSLGTATGALILFACVQFTMLLKGWLAGVKMTRQEYVGIILSLLGFLYFIYPELEKPSFIGCILMGLAGVAWAMYSLIGARSTQPLLDTASNFIRLLPIVLITLVWSYFTTDLQMSLQGWLYTIGSGALASGVGYAVWYVVLPHLKPSIAAVSQLSVPIWAALGGVLLVAEPIDLHLALSASVILGGIMLVILAKNKR</sequence>
<evidence type="ECO:0000256" key="3">
    <source>
        <dbReference type="ARBA" id="ARBA00022692"/>
    </source>
</evidence>
<dbReference type="PANTHER" id="PTHR42920">
    <property type="entry name" value="OS03G0707200 PROTEIN-RELATED"/>
    <property type="match status" value="1"/>
</dbReference>
<dbReference type="RefSeq" id="WP_007622641.1">
    <property type="nucleotide sequence ID" value="NZ_BAEO01000055.1"/>
</dbReference>
<evidence type="ECO:0000256" key="2">
    <source>
        <dbReference type="ARBA" id="ARBA00022475"/>
    </source>
</evidence>
<comment type="caution">
    <text evidence="9">The sequence shown here is derived from an EMBL/GenBank/DDBJ whole genome shotgun (WGS) entry which is preliminary data.</text>
</comment>
<evidence type="ECO:0000256" key="5">
    <source>
        <dbReference type="ARBA" id="ARBA00023136"/>
    </source>
</evidence>
<feature type="transmembrane region" description="Helical" evidence="6">
    <location>
        <begin position="39"/>
        <end position="56"/>
    </location>
</feature>
<dbReference type="PANTHER" id="PTHR42920:SF5">
    <property type="entry name" value="EAMA DOMAIN-CONTAINING PROTEIN"/>
    <property type="match status" value="1"/>
</dbReference>
<keyword evidence="3 6" id="KW-0812">Transmembrane</keyword>
<feature type="transmembrane region" description="Helical" evidence="6">
    <location>
        <begin position="124"/>
        <end position="140"/>
    </location>
</feature>
<feature type="transmembrane region" description="Helical" evidence="6">
    <location>
        <begin position="209"/>
        <end position="230"/>
    </location>
</feature>
<dbReference type="Proteomes" id="UP000006327">
    <property type="component" value="Unassembled WGS sequence"/>
</dbReference>
<feature type="chain" id="PRO_5003901909" description="EamA domain-containing protein" evidence="7">
    <location>
        <begin position="19"/>
        <end position="286"/>
    </location>
</feature>
<evidence type="ECO:0000256" key="4">
    <source>
        <dbReference type="ARBA" id="ARBA00022989"/>
    </source>
</evidence>
<organism evidence="9 10">
    <name type="scientific">Paraglaciecola arctica BSs20135</name>
    <dbReference type="NCBI Taxonomy" id="493475"/>
    <lineage>
        <taxon>Bacteria</taxon>
        <taxon>Pseudomonadati</taxon>
        <taxon>Pseudomonadota</taxon>
        <taxon>Gammaproteobacteria</taxon>
        <taxon>Alteromonadales</taxon>
        <taxon>Alteromonadaceae</taxon>
        <taxon>Paraglaciecola</taxon>
    </lineage>
</organism>
<evidence type="ECO:0000313" key="9">
    <source>
        <dbReference type="EMBL" id="GAC20585.1"/>
    </source>
</evidence>
<accession>K6ZAW2</accession>
<name>K6ZAW2_9ALTE</name>
<feature type="transmembrane region" description="Helical" evidence="6">
    <location>
        <begin position="68"/>
        <end position="89"/>
    </location>
</feature>
<feature type="transmembrane region" description="Helical" evidence="6">
    <location>
        <begin position="95"/>
        <end position="117"/>
    </location>
</feature>
<keyword evidence="2" id="KW-1003">Cell membrane</keyword>
<proteinExistence type="predicted"/>
<dbReference type="STRING" id="493475.GARC_3631"/>
<dbReference type="InterPro" id="IPR000620">
    <property type="entry name" value="EamA_dom"/>
</dbReference>
<dbReference type="eggNOG" id="COG0697">
    <property type="taxonomic scope" value="Bacteria"/>
</dbReference>
<dbReference type="AlphaFoldDB" id="K6ZAW2"/>
<dbReference type="InterPro" id="IPR051258">
    <property type="entry name" value="Diverse_Substrate_Transporter"/>
</dbReference>
<feature type="signal peptide" evidence="7">
    <location>
        <begin position="1"/>
        <end position="18"/>
    </location>
</feature>
<feature type="transmembrane region" description="Helical" evidence="6">
    <location>
        <begin position="263"/>
        <end position="282"/>
    </location>
</feature>
<evidence type="ECO:0000256" key="7">
    <source>
        <dbReference type="SAM" id="SignalP"/>
    </source>
</evidence>
<evidence type="ECO:0000313" key="10">
    <source>
        <dbReference type="Proteomes" id="UP000006327"/>
    </source>
</evidence>
<dbReference type="Pfam" id="PF00892">
    <property type="entry name" value="EamA"/>
    <property type="match status" value="2"/>
</dbReference>
<dbReference type="SUPFAM" id="SSF103481">
    <property type="entry name" value="Multidrug resistance efflux transporter EmrE"/>
    <property type="match status" value="1"/>
</dbReference>
<keyword evidence="7" id="KW-0732">Signal</keyword>
<keyword evidence="10" id="KW-1185">Reference proteome</keyword>
<dbReference type="InterPro" id="IPR037185">
    <property type="entry name" value="EmrE-like"/>
</dbReference>
<feature type="domain" description="EamA" evidence="8">
    <location>
        <begin position="148"/>
        <end position="280"/>
    </location>
</feature>
<feature type="transmembrane region" description="Helical" evidence="6">
    <location>
        <begin position="146"/>
        <end position="168"/>
    </location>
</feature>
<evidence type="ECO:0000259" key="8">
    <source>
        <dbReference type="Pfam" id="PF00892"/>
    </source>
</evidence>
<dbReference type="EMBL" id="BAEO01000055">
    <property type="protein sequence ID" value="GAC20585.1"/>
    <property type="molecule type" value="Genomic_DNA"/>
</dbReference>
<dbReference type="GO" id="GO:0005886">
    <property type="term" value="C:plasma membrane"/>
    <property type="evidence" value="ECO:0007669"/>
    <property type="project" value="UniProtKB-SubCell"/>
</dbReference>
<comment type="subcellular location">
    <subcellularLocation>
        <location evidence="1">Cell membrane</location>
        <topology evidence="1">Multi-pass membrane protein</topology>
    </subcellularLocation>
</comment>